<feature type="domain" description="DUF4032" evidence="1">
    <location>
        <begin position="228"/>
        <end position="388"/>
    </location>
</feature>
<dbReference type="Proteomes" id="UP000307087">
    <property type="component" value="Unassembled WGS sequence"/>
</dbReference>
<dbReference type="InterPro" id="IPR011009">
    <property type="entry name" value="Kinase-like_dom_sf"/>
</dbReference>
<evidence type="ECO:0000259" key="1">
    <source>
        <dbReference type="Pfam" id="PF13224"/>
    </source>
</evidence>
<reference evidence="2 3" key="1">
    <citation type="journal article" date="2009" name="Int. J. Syst. Evol. Microbiol.">
        <title>Nocardioides caeni sp. nov., isolated from wastewater.</title>
        <authorList>
            <person name="Yoon J.H."/>
            <person name="Kang S.J."/>
            <person name="Park S."/>
            <person name="Kim W."/>
            <person name="Oh T.K."/>
        </authorList>
    </citation>
    <scope>NUCLEOTIDE SEQUENCE [LARGE SCALE GENOMIC DNA]</scope>
    <source>
        <strain evidence="2 3">DSM 23134</strain>
    </source>
</reference>
<dbReference type="Pfam" id="PF13224">
    <property type="entry name" value="DUF4032"/>
    <property type="match status" value="1"/>
</dbReference>
<gene>
    <name evidence="2" type="ORF">E9934_07720</name>
</gene>
<accession>A0A4S8NE30</accession>
<organism evidence="2 3">
    <name type="scientific">Nocardioides caeni</name>
    <dbReference type="NCBI Taxonomy" id="574700"/>
    <lineage>
        <taxon>Bacteria</taxon>
        <taxon>Bacillati</taxon>
        <taxon>Actinomycetota</taxon>
        <taxon>Actinomycetes</taxon>
        <taxon>Propionibacteriales</taxon>
        <taxon>Nocardioidaceae</taxon>
        <taxon>Nocardioides</taxon>
    </lineage>
</organism>
<dbReference type="SUPFAM" id="SSF56112">
    <property type="entry name" value="Protein kinase-like (PK-like)"/>
    <property type="match status" value="1"/>
</dbReference>
<protein>
    <submittedName>
        <fullName evidence="2">DUF4032 domain-containing protein</fullName>
    </submittedName>
</protein>
<dbReference type="AlphaFoldDB" id="A0A4S8NE30"/>
<dbReference type="InterPro" id="IPR025111">
    <property type="entry name" value="DUF4032"/>
</dbReference>
<dbReference type="RefSeq" id="WP_136562319.1">
    <property type="nucleotide sequence ID" value="NZ_BAABLS010000003.1"/>
</dbReference>
<sequence length="400" mass="44902">MALHVVAARTDPALIRLPWSRPLADWEDWHVVPLPLGLSRHVVRVVQVSGQFLAVKETEEAMALREYDLLRDLQRIGQPTVVPRGVVTGRVDADGAPLPAALLTEHLHYSLPYRTVFQHGLRTEQVPALIDALVVLLVRLHLAGFFWGDVSLSNALFRRSAGGFAAFLVDAETGELRASVSDAMREQDVLVGTENIFAELMDLAASGDTDAQVDGHAIVTQLSERYHQLWAELTAAEEFGADEWSRIEQRIARLNELGFDVDELDVRADSDRVRIQPKVVEAGHHRRELRELTGLLVEDAQARKLLNDLAAFTAHGGYDRDDRKDVAQRWLTNVYTPIIGLLTGDLRARIAPAEFFHEVMEHRWRRSEELGHEADIFESARDYVATVLPHRPPDMPPSMT</sequence>
<keyword evidence="3" id="KW-1185">Reference proteome</keyword>
<name>A0A4S8NE30_9ACTN</name>
<proteinExistence type="predicted"/>
<comment type="caution">
    <text evidence="2">The sequence shown here is derived from an EMBL/GenBank/DDBJ whole genome shotgun (WGS) entry which is preliminary data.</text>
</comment>
<evidence type="ECO:0000313" key="3">
    <source>
        <dbReference type="Proteomes" id="UP000307087"/>
    </source>
</evidence>
<evidence type="ECO:0000313" key="2">
    <source>
        <dbReference type="EMBL" id="THV14555.1"/>
    </source>
</evidence>
<dbReference type="EMBL" id="STGW01000004">
    <property type="protein sequence ID" value="THV14555.1"/>
    <property type="molecule type" value="Genomic_DNA"/>
</dbReference>
<dbReference type="OrthoDB" id="1550523at2"/>